<keyword evidence="1" id="KW-0805">Transcription regulation</keyword>
<evidence type="ECO:0000256" key="1">
    <source>
        <dbReference type="ARBA" id="ARBA00023015"/>
    </source>
</evidence>
<name>A0A9Y2IQJ8_9PSEU</name>
<dbReference type="PROSITE" id="PS50932">
    <property type="entry name" value="HTH_LACI_2"/>
    <property type="match status" value="1"/>
</dbReference>
<evidence type="ECO:0000313" key="6">
    <source>
        <dbReference type="Proteomes" id="UP001236014"/>
    </source>
</evidence>
<dbReference type="EMBL" id="CP127294">
    <property type="protein sequence ID" value="WIX82678.1"/>
    <property type="molecule type" value="Genomic_DNA"/>
</dbReference>
<dbReference type="Gene3D" id="3.40.50.2300">
    <property type="match status" value="2"/>
</dbReference>
<dbReference type="Proteomes" id="UP001236014">
    <property type="component" value="Chromosome"/>
</dbReference>
<accession>A0A9Y2IQJ8</accession>
<proteinExistence type="predicted"/>
<evidence type="ECO:0000256" key="3">
    <source>
        <dbReference type="ARBA" id="ARBA00023163"/>
    </source>
</evidence>
<sequence length="341" mass="37329">MRRATLKDVAARAGVHVATASRALNETSRHLVNSATLDRVLRAATELGYSGNLSARTLRTARSMAIGILLPDLTNPIFPPIVRGAEDILRERGYSTWIANTDDDPKITAASIEAFLSRGVDGFISAGSRLHDDTAEQMAGQGHPLVLVNRTVDRRDIPSVTADDDHGVRLALSHFVELGHRKIVHLAGPQDLSTGVHRKRAFVQGLADHGLDREPERVAQCDAWSQREGHRVLSGLLRDENIEFTAIVAGNDLIALGCYDALREHGMTCPHDVSIIGFNDTPFMDHVSPPMTTIRIPQYDLGREAAKLLVDNLENPEQGPRSIVLPVELVNRRSTAPLRTN</sequence>
<dbReference type="PANTHER" id="PTHR30146:SF109">
    <property type="entry name" value="HTH-TYPE TRANSCRIPTIONAL REGULATOR GALS"/>
    <property type="match status" value="1"/>
</dbReference>
<keyword evidence="2 5" id="KW-0238">DNA-binding</keyword>
<dbReference type="SMART" id="SM00354">
    <property type="entry name" value="HTH_LACI"/>
    <property type="match status" value="1"/>
</dbReference>
<reference evidence="5 6" key="1">
    <citation type="submission" date="2023-06" db="EMBL/GenBank/DDBJ databases">
        <authorList>
            <person name="Oyuntsetseg B."/>
            <person name="Kim S.B."/>
        </authorList>
    </citation>
    <scope>NUCLEOTIDE SEQUENCE [LARGE SCALE GENOMIC DNA]</scope>
    <source>
        <strain evidence="5 6">2-15</strain>
    </source>
</reference>
<feature type="domain" description="HTH lacI-type" evidence="4">
    <location>
        <begin position="4"/>
        <end position="60"/>
    </location>
</feature>
<evidence type="ECO:0000259" key="4">
    <source>
        <dbReference type="PROSITE" id="PS50932"/>
    </source>
</evidence>
<dbReference type="RefSeq" id="WP_285973243.1">
    <property type="nucleotide sequence ID" value="NZ_CP127294.1"/>
</dbReference>
<evidence type="ECO:0000313" key="5">
    <source>
        <dbReference type="EMBL" id="WIX82678.1"/>
    </source>
</evidence>
<keyword evidence="3" id="KW-0804">Transcription</keyword>
<dbReference type="CDD" id="cd01392">
    <property type="entry name" value="HTH_LacI"/>
    <property type="match status" value="1"/>
</dbReference>
<dbReference type="KEGG" id="acab:QRX50_18815"/>
<dbReference type="Pfam" id="PF13377">
    <property type="entry name" value="Peripla_BP_3"/>
    <property type="match status" value="1"/>
</dbReference>
<dbReference type="SUPFAM" id="SSF47413">
    <property type="entry name" value="lambda repressor-like DNA-binding domains"/>
    <property type="match status" value="1"/>
</dbReference>
<dbReference type="InterPro" id="IPR028082">
    <property type="entry name" value="Peripla_BP_I"/>
</dbReference>
<evidence type="ECO:0000256" key="2">
    <source>
        <dbReference type="ARBA" id="ARBA00023125"/>
    </source>
</evidence>
<dbReference type="GO" id="GO:0003700">
    <property type="term" value="F:DNA-binding transcription factor activity"/>
    <property type="evidence" value="ECO:0007669"/>
    <property type="project" value="TreeGrafter"/>
</dbReference>
<dbReference type="InterPro" id="IPR010982">
    <property type="entry name" value="Lambda_DNA-bd_dom_sf"/>
</dbReference>
<keyword evidence="6" id="KW-1185">Reference proteome</keyword>
<dbReference type="Pfam" id="PF00356">
    <property type="entry name" value="LacI"/>
    <property type="match status" value="1"/>
</dbReference>
<dbReference type="InterPro" id="IPR046335">
    <property type="entry name" value="LacI/GalR-like_sensor"/>
</dbReference>
<organism evidence="5 6">
    <name type="scientific">Amycolatopsis carbonis</name>
    <dbReference type="NCBI Taxonomy" id="715471"/>
    <lineage>
        <taxon>Bacteria</taxon>
        <taxon>Bacillati</taxon>
        <taxon>Actinomycetota</taxon>
        <taxon>Actinomycetes</taxon>
        <taxon>Pseudonocardiales</taxon>
        <taxon>Pseudonocardiaceae</taxon>
        <taxon>Amycolatopsis</taxon>
    </lineage>
</organism>
<dbReference type="CDD" id="cd06267">
    <property type="entry name" value="PBP1_LacI_sugar_binding-like"/>
    <property type="match status" value="1"/>
</dbReference>
<dbReference type="Gene3D" id="1.10.260.40">
    <property type="entry name" value="lambda repressor-like DNA-binding domains"/>
    <property type="match status" value="1"/>
</dbReference>
<dbReference type="PANTHER" id="PTHR30146">
    <property type="entry name" value="LACI-RELATED TRANSCRIPTIONAL REPRESSOR"/>
    <property type="match status" value="1"/>
</dbReference>
<dbReference type="InterPro" id="IPR000843">
    <property type="entry name" value="HTH_LacI"/>
</dbReference>
<dbReference type="AlphaFoldDB" id="A0A9Y2IQJ8"/>
<dbReference type="GO" id="GO:0000976">
    <property type="term" value="F:transcription cis-regulatory region binding"/>
    <property type="evidence" value="ECO:0007669"/>
    <property type="project" value="TreeGrafter"/>
</dbReference>
<protein>
    <submittedName>
        <fullName evidence="5">LacI family DNA-binding transcriptional regulator</fullName>
    </submittedName>
</protein>
<dbReference type="SUPFAM" id="SSF53822">
    <property type="entry name" value="Periplasmic binding protein-like I"/>
    <property type="match status" value="1"/>
</dbReference>
<gene>
    <name evidence="5" type="ORF">QRX50_18815</name>
</gene>